<accession>A0A514D625</accession>
<reference evidence="8" key="1">
    <citation type="submission" date="2019-05" db="EMBL/GenBank/DDBJ databases">
        <title>Metatranscriptomic reconstruction reveals RNA viruses with the potential to shape carbon cycling in soil.</title>
        <authorList>
            <person name="Starr E.P."/>
            <person name="Nuccio E."/>
            <person name="Pett-Ridge J."/>
            <person name="Banfield J.F."/>
            <person name="Firestone M.K."/>
        </authorList>
    </citation>
    <scope>NUCLEOTIDE SEQUENCE</scope>
    <source>
        <strain evidence="8">H1_Bulk_30_scaffold_183</strain>
    </source>
</reference>
<evidence type="ECO:0000256" key="4">
    <source>
        <dbReference type="ARBA" id="ARBA00022844"/>
    </source>
</evidence>
<dbReference type="InterPro" id="IPR005563">
    <property type="entry name" value="A_protein"/>
</dbReference>
<evidence type="ECO:0000313" key="8">
    <source>
        <dbReference type="EMBL" id="QDH89054.1"/>
    </source>
</evidence>
<evidence type="ECO:0000256" key="7">
    <source>
        <dbReference type="ARBA" id="ARBA00035110"/>
    </source>
</evidence>
<evidence type="ECO:0000256" key="2">
    <source>
        <dbReference type="ARBA" id="ARBA00022581"/>
    </source>
</evidence>
<evidence type="ECO:0000256" key="3">
    <source>
        <dbReference type="ARBA" id="ARBA00022804"/>
    </source>
</evidence>
<dbReference type="Pfam" id="PF03863">
    <property type="entry name" value="Phage_mat-A"/>
    <property type="match status" value="1"/>
</dbReference>
<keyword evidence="2" id="KW-0945">Host-virus interaction</keyword>
<keyword evidence="5" id="KW-1175">Viral attachment to host cell pilus</keyword>
<protein>
    <recommendedName>
        <fullName evidence="9">Maturation</fullName>
    </recommendedName>
</protein>
<keyword evidence="6" id="KW-1160">Virus entry into host cell</keyword>
<evidence type="ECO:0000256" key="5">
    <source>
        <dbReference type="ARBA" id="ARBA00023104"/>
    </source>
</evidence>
<dbReference type="GO" id="GO:0039666">
    <property type="term" value="P:virion attachment to host cell pilus"/>
    <property type="evidence" value="ECO:0007669"/>
    <property type="project" value="UniProtKB-KW"/>
</dbReference>
<dbReference type="EMBL" id="MN034564">
    <property type="protein sequence ID" value="QDH89054.1"/>
    <property type="molecule type" value="Genomic_RNA"/>
</dbReference>
<proteinExistence type="inferred from homology"/>
<keyword evidence="4" id="KW-0946">Virion</keyword>
<evidence type="ECO:0000256" key="1">
    <source>
        <dbReference type="ARBA" id="ARBA00004328"/>
    </source>
</evidence>
<comment type="similarity">
    <text evidence="7">Belongs to the Leviviricetes maturation protein family.</text>
</comment>
<evidence type="ECO:0000256" key="6">
    <source>
        <dbReference type="ARBA" id="ARBA00023296"/>
    </source>
</evidence>
<keyword evidence="3" id="KW-1161">Viral attachment to host cell</keyword>
<comment type="subcellular location">
    <subcellularLocation>
        <location evidence="1">Virion</location>
    </subcellularLocation>
</comment>
<sequence>MRISGESNLPFGRQVFHCFPYYGPTFGRTCYWWRLPLPLLAGYPGNGVPMPGASTTIHLQSGSSSVIQYGVVDTIFTKTVTLDYNGPRPTPLVSHPYKQERRTLQIAGNVDITLPGRKGSSAKDYHILGNPMSLCSLRASGTSFTPSPNLGLNAWNKALASMQGANVNLATFFGEGHETLSMFATTARRIASAALAIKKGNFGHAFKSLGVEPGAGLGRRLQKIASNASNGSQLLGNAWLEFSYGWKPLISDLYGSVAAYHAGFCQTGHKFKIHGSESQRDDKPVAFPAELGLQVDPVYKQPWVGHAFRDIKGKAGATVHVTNSVVSTLQQLGLMNPASLAWELLPFSFVVDWFVPVGNFLAASTANLGVTIENGWSSSETTYGLDMRVYNGSYTDRSVFYARDVQLAIPSVAPLGRLIDGLDGHGERQASAISLLQQAFFRR</sequence>
<evidence type="ECO:0008006" key="9">
    <source>
        <dbReference type="Google" id="ProtNLM"/>
    </source>
</evidence>
<organism evidence="8">
    <name type="scientific">Leviviridae sp</name>
    <dbReference type="NCBI Taxonomy" id="2027243"/>
    <lineage>
        <taxon>Viruses</taxon>
        <taxon>Riboviria</taxon>
        <taxon>Orthornavirae</taxon>
        <taxon>Lenarviricota</taxon>
        <taxon>Leviviricetes</taxon>
        <taxon>Norzivirales</taxon>
        <taxon>Fiersviridae</taxon>
    </lineage>
</organism>
<name>A0A514D625_9VIRU</name>
<dbReference type="GO" id="GO:0044423">
    <property type="term" value="C:virion component"/>
    <property type="evidence" value="ECO:0007669"/>
    <property type="project" value="UniProtKB-KW"/>
</dbReference>
<gene>
    <name evidence="8" type="ORF">H1Bulk30183_000002</name>
</gene>